<evidence type="ECO:0000313" key="2">
    <source>
        <dbReference type="Proteomes" id="UP000248536"/>
    </source>
</evidence>
<gene>
    <name evidence="1" type="ORF">HME9304_03330</name>
</gene>
<protein>
    <submittedName>
        <fullName evidence="1">Uncharacterized protein</fullName>
    </submittedName>
</protein>
<reference evidence="1 2" key="1">
    <citation type="submission" date="2018-06" db="EMBL/GenBank/DDBJ databases">
        <title>Spongiibacterium sp. HME9304 Genome sequencing and assembly.</title>
        <authorList>
            <person name="Kang H."/>
            <person name="Kim H."/>
            <person name="Joh K."/>
        </authorList>
    </citation>
    <scope>NUCLEOTIDE SEQUENCE [LARGE SCALE GENOMIC DNA]</scope>
    <source>
        <strain evidence="1 2">HME9304</strain>
    </source>
</reference>
<dbReference type="Proteomes" id="UP000248536">
    <property type="component" value="Chromosome"/>
</dbReference>
<organism evidence="1 2">
    <name type="scientific">Flagellimonas maritima</name>
    <dbReference type="NCBI Taxonomy" id="1383885"/>
    <lineage>
        <taxon>Bacteria</taxon>
        <taxon>Pseudomonadati</taxon>
        <taxon>Bacteroidota</taxon>
        <taxon>Flavobacteriia</taxon>
        <taxon>Flavobacteriales</taxon>
        <taxon>Flavobacteriaceae</taxon>
        <taxon>Flagellimonas</taxon>
    </lineage>
</organism>
<sequence>MDIPKFLVIIKGIHQTIPFIESSTIEKIDTLLVLKCASPKRTEDRTSAVKTAFFADTFFDLIASLVLVNRYPLKNVSSKIATRNIFRANESNDIELGAVNMLDADKIPVFIPIRKINITEKLPIKTPIAQ</sequence>
<accession>A0A2Z4LYA3</accession>
<dbReference type="AlphaFoldDB" id="A0A2Z4LYA3"/>
<dbReference type="KEGG" id="spon:HME9304_03330"/>
<keyword evidence="2" id="KW-1185">Reference proteome</keyword>
<proteinExistence type="predicted"/>
<dbReference type="EMBL" id="CP030104">
    <property type="protein sequence ID" value="AWX46297.1"/>
    <property type="molecule type" value="Genomic_DNA"/>
</dbReference>
<evidence type="ECO:0000313" key="1">
    <source>
        <dbReference type="EMBL" id="AWX46297.1"/>
    </source>
</evidence>
<name>A0A2Z4LYA3_9FLAO</name>